<dbReference type="GO" id="GO:0003676">
    <property type="term" value="F:nucleic acid binding"/>
    <property type="evidence" value="ECO:0007669"/>
    <property type="project" value="InterPro"/>
</dbReference>
<dbReference type="PROSITE" id="PS50158">
    <property type="entry name" value="ZF_CCHC"/>
    <property type="match status" value="1"/>
</dbReference>
<dbReference type="PROSITE" id="PS00893">
    <property type="entry name" value="NUDIX_BOX"/>
    <property type="match status" value="1"/>
</dbReference>
<protein>
    <recommendedName>
        <fullName evidence="5">Nudix hydrolase domain-containing protein</fullName>
    </recommendedName>
</protein>
<dbReference type="PROSITE" id="PS51462">
    <property type="entry name" value="NUDIX"/>
    <property type="match status" value="1"/>
</dbReference>
<sequence length="269" mass="32217">MSNEKCCNNCGKYGHMYNHCKMPITSMGIVAFKKMDDQIKFLMICRKNTLGFMDFMRGKYSIYNKHYILNLLNEMTIDEKDGLITYTFTELWQQLWGNQTLSSQYKTEEKESNDKYHALLLGINIVHCETYTLESLIQESNKISQWKEPEWGFPKGRRNLNETDIDCAKREFSEETGYPKLSLSMIYNLLPFEEIFMGSNYKSYKHKYYLMQFQDQSNKYYSNKYDKSEVSKIEWKSYEECLDIIRPYNLEKIKMVKDIYYCLLNCKII</sequence>
<dbReference type="GO" id="GO:0006754">
    <property type="term" value="P:ATP biosynthetic process"/>
    <property type="evidence" value="ECO:0007669"/>
    <property type="project" value="TreeGrafter"/>
</dbReference>
<dbReference type="PANTHER" id="PTHR21340:SF0">
    <property type="entry name" value="BIS(5'-NUCLEOSYL)-TETRAPHOSPHATASE [ASYMMETRICAL]"/>
    <property type="match status" value="1"/>
</dbReference>
<dbReference type="Gene3D" id="3.90.79.10">
    <property type="entry name" value="Nucleoside Triphosphate Pyrophosphohydrolase"/>
    <property type="match status" value="1"/>
</dbReference>
<dbReference type="SUPFAM" id="SSF55811">
    <property type="entry name" value="Nudix"/>
    <property type="match status" value="1"/>
</dbReference>
<name>A0A6C0I0U1_9ZZZZ</name>
<evidence type="ECO:0000259" key="2">
    <source>
        <dbReference type="PROSITE" id="PS50158"/>
    </source>
</evidence>
<accession>A0A6C0I0U1</accession>
<evidence type="ECO:0000259" key="3">
    <source>
        <dbReference type="PROSITE" id="PS51462"/>
    </source>
</evidence>
<feature type="domain" description="Nudix hydrolase" evidence="3">
    <location>
        <begin position="22"/>
        <end position="261"/>
    </location>
</feature>
<evidence type="ECO:0008006" key="5">
    <source>
        <dbReference type="Google" id="ProtNLM"/>
    </source>
</evidence>
<dbReference type="Pfam" id="PF00293">
    <property type="entry name" value="NUDIX"/>
    <property type="match status" value="1"/>
</dbReference>
<dbReference type="InterPro" id="IPR020084">
    <property type="entry name" value="NUDIX_hydrolase_CS"/>
</dbReference>
<dbReference type="GO" id="GO:0008270">
    <property type="term" value="F:zinc ion binding"/>
    <property type="evidence" value="ECO:0007669"/>
    <property type="project" value="InterPro"/>
</dbReference>
<dbReference type="GO" id="GO:0006167">
    <property type="term" value="P:AMP biosynthetic process"/>
    <property type="evidence" value="ECO:0007669"/>
    <property type="project" value="TreeGrafter"/>
</dbReference>
<organism evidence="4">
    <name type="scientific">viral metagenome</name>
    <dbReference type="NCBI Taxonomy" id="1070528"/>
    <lineage>
        <taxon>unclassified sequences</taxon>
        <taxon>metagenomes</taxon>
        <taxon>organismal metagenomes</taxon>
    </lineage>
</organism>
<dbReference type="AlphaFoldDB" id="A0A6C0I0U1"/>
<dbReference type="InterPro" id="IPR001878">
    <property type="entry name" value="Znf_CCHC"/>
</dbReference>
<dbReference type="PANTHER" id="PTHR21340">
    <property type="entry name" value="DIADENOSINE 5,5-P1,P4-TETRAPHOSPHATE PYROPHOSPHOHYDROLASE MUTT"/>
    <property type="match status" value="1"/>
</dbReference>
<keyword evidence="1" id="KW-0378">Hydrolase</keyword>
<dbReference type="InterPro" id="IPR051325">
    <property type="entry name" value="Nudix_hydrolase_domain"/>
</dbReference>
<evidence type="ECO:0000313" key="4">
    <source>
        <dbReference type="EMBL" id="QHT85976.1"/>
    </source>
</evidence>
<dbReference type="InterPro" id="IPR000086">
    <property type="entry name" value="NUDIX_hydrolase_dom"/>
</dbReference>
<dbReference type="EMBL" id="MN740057">
    <property type="protein sequence ID" value="QHT85976.1"/>
    <property type="molecule type" value="Genomic_DNA"/>
</dbReference>
<dbReference type="GO" id="GO:0004081">
    <property type="term" value="F:bis(5'-nucleosyl)-tetraphosphatase (asymmetrical) activity"/>
    <property type="evidence" value="ECO:0007669"/>
    <property type="project" value="TreeGrafter"/>
</dbReference>
<reference evidence="4" key="1">
    <citation type="journal article" date="2020" name="Nature">
        <title>Giant virus diversity and host interactions through global metagenomics.</title>
        <authorList>
            <person name="Schulz F."/>
            <person name="Roux S."/>
            <person name="Paez-Espino D."/>
            <person name="Jungbluth S."/>
            <person name="Walsh D.A."/>
            <person name="Denef V.J."/>
            <person name="McMahon K.D."/>
            <person name="Konstantinidis K.T."/>
            <person name="Eloe-Fadrosh E.A."/>
            <person name="Kyrpides N.C."/>
            <person name="Woyke T."/>
        </authorList>
    </citation>
    <scope>NUCLEOTIDE SEQUENCE</scope>
    <source>
        <strain evidence="4">GVMAG-M-3300023184-184</strain>
    </source>
</reference>
<dbReference type="InterPro" id="IPR015797">
    <property type="entry name" value="NUDIX_hydrolase-like_dom_sf"/>
</dbReference>
<proteinExistence type="predicted"/>
<evidence type="ECO:0000256" key="1">
    <source>
        <dbReference type="ARBA" id="ARBA00022801"/>
    </source>
</evidence>
<feature type="domain" description="CCHC-type" evidence="2">
    <location>
        <begin position="7"/>
        <end position="21"/>
    </location>
</feature>